<comment type="similarity">
    <text evidence="1 6">Belongs to the eIF-1A family.</text>
</comment>
<keyword evidence="2 5" id="KW-0396">Initiation factor</keyword>
<evidence type="ECO:0000313" key="10">
    <source>
        <dbReference type="Proteomes" id="UP000243348"/>
    </source>
</evidence>
<dbReference type="GO" id="GO:0003743">
    <property type="term" value="F:translation initiation factor activity"/>
    <property type="evidence" value="ECO:0007669"/>
    <property type="project" value="UniProtKB-UniRule"/>
</dbReference>
<dbReference type="EMBL" id="CP003682">
    <property type="protein sequence ID" value="AFP65565.1"/>
    <property type="molecule type" value="Genomic_DNA"/>
</dbReference>
<sequence>MPLNKKKKKRKIKKQLSWEKDGEKKELIFKEESQEYAQILKMLGNGRCETYCFDGKKRLCHIRGKMRKKIWINVGDIVLVGLRDFQDQKGDIILKYSTTEARNLKACGELPLNIDINEPVNKDEKLKKVENLDQGFDFEIEENYNFF</sequence>
<dbReference type="SUPFAM" id="SSF50249">
    <property type="entry name" value="Nucleic acid-binding proteins"/>
    <property type="match status" value="1"/>
</dbReference>
<protein>
    <recommendedName>
        <fullName evidence="4">Eukaryotic translation initiation factor 4C</fullName>
    </recommendedName>
</protein>
<organism evidence="9 10">
    <name type="scientific">Chroomonas mesostigmatica CCMP1168</name>
    <dbReference type="NCBI Taxonomy" id="1195612"/>
    <lineage>
        <taxon>Eukaryota</taxon>
        <taxon>Cryptophyceae</taxon>
        <taxon>Pyrenomonadales</taxon>
        <taxon>Chroomonadaceae</taxon>
        <taxon>Chroomonas</taxon>
    </lineage>
</organism>
<dbReference type="Proteomes" id="UP000243348">
    <property type="component" value="Nucleomorph 3"/>
</dbReference>
<dbReference type="PROSITE" id="PS01262">
    <property type="entry name" value="IF1A"/>
    <property type="match status" value="1"/>
</dbReference>
<dbReference type="InterPro" id="IPR001253">
    <property type="entry name" value="TIF_eIF-1A"/>
</dbReference>
<accession>J7GAT3</accession>
<dbReference type="InterPro" id="IPR012340">
    <property type="entry name" value="NA-bd_OB-fold"/>
</dbReference>
<reference evidence="9 10" key="1">
    <citation type="journal article" date="2012" name="Genome Biol. Evol.">
        <title>Nucleomorph genome sequence of the cryptophyte alga Chroomonas mesostigmatica CCMP1168 reveals lineage-specific gene loss and genome complexity.</title>
        <authorList>
            <person name="Moore C.E."/>
            <person name="Curtis B."/>
            <person name="Mills T."/>
            <person name="Tanifuji G."/>
            <person name="Archibald J.M."/>
        </authorList>
    </citation>
    <scope>NUCLEOTIDE SEQUENCE [LARGE SCALE GENOMIC DNA]</scope>
    <source>
        <strain evidence="9 10">CCMP1168</strain>
    </source>
</reference>
<dbReference type="PANTHER" id="PTHR21668">
    <property type="entry name" value="EIF-1A"/>
    <property type="match status" value="1"/>
</dbReference>
<dbReference type="NCBIfam" id="TIGR00523">
    <property type="entry name" value="eIF-1A"/>
    <property type="match status" value="1"/>
</dbReference>
<evidence type="ECO:0000256" key="6">
    <source>
        <dbReference type="RuleBase" id="RU004364"/>
    </source>
</evidence>
<evidence type="ECO:0000259" key="8">
    <source>
        <dbReference type="PROSITE" id="PS50832"/>
    </source>
</evidence>
<dbReference type="Gene3D" id="2.40.50.140">
    <property type="entry name" value="Nucleic acid-binding proteins"/>
    <property type="match status" value="1"/>
</dbReference>
<dbReference type="PROSITE" id="PS50832">
    <property type="entry name" value="S1_IF1_TYPE"/>
    <property type="match status" value="1"/>
</dbReference>
<evidence type="ECO:0000256" key="3">
    <source>
        <dbReference type="ARBA" id="ARBA00022917"/>
    </source>
</evidence>
<dbReference type="HAMAP" id="MF_00216">
    <property type="entry name" value="aIF_1A"/>
    <property type="match status" value="1"/>
</dbReference>
<evidence type="ECO:0000256" key="2">
    <source>
        <dbReference type="ARBA" id="ARBA00022540"/>
    </source>
</evidence>
<evidence type="ECO:0000313" key="9">
    <source>
        <dbReference type="EMBL" id="AFP65565.1"/>
    </source>
</evidence>
<dbReference type="GO" id="GO:0003723">
    <property type="term" value="F:RNA binding"/>
    <property type="evidence" value="ECO:0007669"/>
    <property type="project" value="InterPro"/>
</dbReference>
<feature type="domain" description="S1-like" evidence="8">
    <location>
        <begin position="23"/>
        <end position="97"/>
    </location>
</feature>
<evidence type="ECO:0000256" key="7">
    <source>
        <dbReference type="RuleBase" id="RU004365"/>
    </source>
</evidence>
<keyword evidence="9" id="KW-0542">Nucleomorph</keyword>
<name>J7GAT3_9CRYP</name>
<dbReference type="AlphaFoldDB" id="J7GAT3"/>
<dbReference type="InterPro" id="IPR018104">
    <property type="entry name" value="TIF_eIF-1A_CS"/>
</dbReference>
<evidence type="ECO:0000256" key="4">
    <source>
        <dbReference type="ARBA" id="ARBA00032507"/>
    </source>
</evidence>
<proteinExistence type="inferred from homology"/>
<evidence type="ECO:0000256" key="5">
    <source>
        <dbReference type="PROSITE-ProRule" id="PRU00181"/>
    </source>
</evidence>
<dbReference type="InterPro" id="IPR006196">
    <property type="entry name" value="RNA-binding_domain_S1_IF1"/>
</dbReference>
<evidence type="ECO:0000256" key="1">
    <source>
        <dbReference type="ARBA" id="ARBA00007392"/>
    </source>
</evidence>
<dbReference type="CDD" id="cd05793">
    <property type="entry name" value="S1_IF1A"/>
    <property type="match status" value="1"/>
</dbReference>
<geneLocation type="nucleomorph" evidence="9"/>
<dbReference type="Pfam" id="PF01176">
    <property type="entry name" value="eIF-1a"/>
    <property type="match status" value="1"/>
</dbReference>
<comment type="function">
    <text evidence="7">Seems to be required for maximal rate of protein biosynthesis. Enhances ribosome dissociation into subunits and stabilizes the binding of the initiator Met-tRNA(I) to 40 S ribosomal subunits.</text>
</comment>
<dbReference type="SMART" id="SM00652">
    <property type="entry name" value="eIF1a"/>
    <property type="match status" value="1"/>
</dbReference>
<keyword evidence="3 5" id="KW-0648">Protein biosynthesis</keyword>
<gene>
    <name evidence="9" type="primary">eif1A</name>
    <name evidence="9" type="ORF">CMESO_412</name>
</gene>